<organism evidence="1 2">
    <name type="scientific">Nonomuraea helvata</name>
    <dbReference type="NCBI Taxonomy" id="37484"/>
    <lineage>
        <taxon>Bacteria</taxon>
        <taxon>Bacillati</taxon>
        <taxon>Actinomycetota</taxon>
        <taxon>Actinomycetes</taxon>
        <taxon>Streptosporangiales</taxon>
        <taxon>Streptosporangiaceae</taxon>
        <taxon>Nonomuraea</taxon>
    </lineage>
</organism>
<dbReference type="EMBL" id="JBHMBW010000108">
    <property type="protein sequence ID" value="MFB9631798.1"/>
    <property type="molecule type" value="Genomic_DNA"/>
</dbReference>
<evidence type="ECO:0000313" key="2">
    <source>
        <dbReference type="Proteomes" id="UP001589532"/>
    </source>
</evidence>
<dbReference type="InterPro" id="IPR010982">
    <property type="entry name" value="Lambda_DNA-bd_dom_sf"/>
</dbReference>
<evidence type="ECO:0008006" key="3">
    <source>
        <dbReference type="Google" id="ProtNLM"/>
    </source>
</evidence>
<comment type="caution">
    <text evidence="1">The sequence shown here is derived from an EMBL/GenBank/DDBJ whole genome shotgun (WGS) entry which is preliminary data.</text>
</comment>
<gene>
    <name evidence="1" type="ORF">ACFFSA_52805</name>
</gene>
<protein>
    <recommendedName>
        <fullName evidence="3">XRE family transcriptional regulator</fullName>
    </recommendedName>
</protein>
<dbReference type="Gene3D" id="1.10.260.40">
    <property type="entry name" value="lambda repressor-like DNA-binding domains"/>
    <property type="match status" value="1"/>
</dbReference>
<name>A0ABV5SJC1_9ACTN</name>
<reference evidence="1 2" key="1">
    <citation type="submission" date="2024-09" db="EMBL/GenBank/DDBJ databases">
        <authorList>
            <person name="Sun Q."/>
            <person name="Mori K."/>
        </authorList>
    </citation>
    <scope>NUCLEOTIDE SEQUENCE [LARGE SCALE GENOMIC DNA]</scope>
    <source>
        <strain evidence="1 2">JCM 3143</strain>
    </source>
</reference>
<evidence type="ECO:0000313" key="1">
    <source>
        <dbReference type="EMBL" id="MFB9631798.1"/>
    </source>
</evidence>
<dbReference type="RefSeq" id="WP_344993948.1">
    <property type="nucleotide sequence ID" value="NZ_BAAAXV010000008.1"/>
</dbReference>
<sequence length="400" mass="44049">MVDIDVPIWAARLRVLRRARLWSRRELGRRLDDAADETSRDQLPAPEALSSLIHLWETGERRPDESHAELLCRTFGLGEGDLFVGDAAGTTLWHYLTGIPLQSGMFPAEEEERTGRAIEAPQRADEETVRYFRTVLDAYSRTDLRPADVINVLQPVFAGIEEFHRDAGPSVRPALLGLAAENAELISRMYHEAGDPDGALAWSDEAIRDAREAADAPLEAYTLAQRGGLSDTAGAPGRLVDLAVAARERAELPPRVDALSRHHEAQGHALAGDVDMCHRRLEESAQSLEEPGDDTPYRFDSSAEARHALCAGCLIDLGQAGGAIEILEQEPPKAQPTYAIAYAMARMAHAYADAHEGERWAETARQALALARQSGASRALRELARVQVPHQDVRHRRILL</sequence>
<keyword evidence="2" id="KW-1185">Reference proteome</keyword>
<proteinExistence type="predicted"/>
<dbReference type="Proteomes" id="UP001589532">
    <property type="component" value="Unassembled WGS sequence"/>
</dbReference>
<accession>A0ABV5SJC1</accession>